<keyword evidence="11" id="KW-1185">Reference proteome</keyword>
<dbReference type="Proteomes" id="UP000030765">
    <property type="component" value="Unassembled WGS sequence"/>
</dbReference>
<dbReference type="STRING" id="74873.A0A084WLL2"/>
<dbReference type="EnsemblMetazoa" id="ASIC019164-RA">
    <property type="protein sequence ID" value="ASIC019164-PA"/>
    <property type="gene ID" value="ASIC019164"/>
</dbReference>
<feature type="transmembrane region" description="Helical" evidence="8">
    <location>
        <begin position="275"/>
        <end position="297"/>
    </location>
</feature>
<evidence type="ECO:0000256" key="1">
    <source>
        <dbReference type="ARBA" id="ARBA00004651"/>
    </source>
</evidence>
<evidence type="ECO:0000313" key="9">
    <source>
        <dbReference type="EMBL" id="KFB51106.1"/>
    </source>
</evidence>
<accession>A0A084WLL2</accession>
<dbReference type="VEuPathDB" id="VectorBase:ASIC019164"/>
<dbReference type="GO" id="GO:0050909">
    <property type="term" value="P:sensory perception of taste"/>
    <property type="evidence" value="ECO:0007669"/>
    <property type="project" value="InterPro"/>
</dbReference>
<proteinExistence type="inferred from homology"/>
<evidence type="ECO:0000256" key="5">
    <source>
        <dbReference type="ARBA" id="ARBA00023136"/>
    </source>
</evidence>
<dbReference type="PANTHER" id="PTHR21143">
    <property type="entry name" value="INVERTEBRATE GUSTATORY RECEPTOR"/>
    <property type="match status" value="1"/>
</dbReference>
<keyword evidence="7 8" id="KW-0807">Transducer</keyword>
<dbReference type="GO" id="GO:0007635">
    <property type="term" value="P:chemosensory behavior"/>
    <property type="evidence" value="ECO:0007669"/>
    <property type="project" value="TreeGrafter"/>
</dbReference>
<dbReference type="GO" id="GO:0043025">
    <property type="term" value="C:neuronal cell body"/>
    <property type="evidence" value="ECO:0007669"/>
    <property type="project" value="TreeGrafter"/>
</dbReference>
<dbReference type="EMBL" id="KE525350">
    <property type="protein sequence ID" value="KFB51106.1"/>
    <property type="molecule type" value="Genomic_DNA"/>
</dbReference>
<name>A0A084WLL2_ANOSI</name>
<comment type="similarity">
    <text evidence="8">Belongs to the insect chemoreceptor superfamily. Gustatory receptor (GR) family.</text>
</comment>
<dbReference type="InterPro" id="IPR013604">
    <property type="entry name" value="7TM_chemorcpt"/>
</dbReference>
<dbReference type="OMA" id="TANAFFA"/>
<protein>
    <recommendedName>
        <fullName evidence="8">Gustatory receptor</fullName>
    </recommendedName>
</protein>
<dbReference type="VEuPathDB" id="VectorBase:ASIS008418"/>
<feature type="transmembrane region" description="Helical" evidence="8">
    <location>
        <begin position="54"/>
        <end position="78"/>
    </location>
</feature>
<evidence type="ECO:0000256" key="4">
    <source>
        <dbReference type="ARBA" id="ARBA00022989"/>
    </source>
</evidence>
<sequence length="398" mass="45462">MILGPGFKRSLWKETFHRSIRSLLRVGQLFAVVPWGVRLDQRAPQGRTHWAKRVLYVVNVIYSLAIIVAVFIATGFHYSISIRSEFFAIQILHISEDITVNGIVILSLIGCQCLRPFYAKFNTAIVAVGDELFASGGSIDFQQRQSSIRRLLWVALLFFGTLVLFDFLNGDAWPHRFVYRTVLYTLPNVINVLALYQYVVLLGFVCDFYRTVNERLKVLESDTSAPKRVCRFGYRRKILAISDDTIAYDRVELIEILRRTHLEVSTLTGEVNSCFGPLIVCTMLLSFVVLSLLLFLLYKAMSTVRWSYRECINLISLLLWIGFHVAKILLVLYPCQLVQRERDRTGPMLYTFEHSFADNYLHKAMVGALTTYLVILIQFDSAFVSVQRTGDGEGTPAP</sequence>
<evidence type="ECO:0000256" key="8">
    <source>
        <dbReference type="RuleBase" id="RU363108"/>
    </source>
</evidence>
<evidence type="ECO:0000256" key="6">
    <source>
        <dbReference type="ARBA" id="ARBA00023170"/>
    </source>
</evidence>
<reference evidence="9 11" key="1">
    <citation type="journal article" date="2014" name="BMC Genomics">
        <title>Genome sequence of Anopheles sinensis provides insight into genetics basis of mosquito competence for malaria parasites.</title>
        <authorList>
            <person name="Zhou D."/>
            <person name="Zhang D."/>
            <person name="Ding G."/>
            <person name="Shi L."/>
            <person name="Hou Q."/>
            <person name="Ye Y."/>
            <person name="Xu Y."/>
            <person name="Zhou H."/>
            <person name="Xiong C."/>
            <person name="Li S."/>
            <person name="Yu J."/>
            <person name="Hong S."/>
            <person name="Yu X."/>
            <person name="Zou P."/>
            <person name="Chen C."/>
            <person name="Chang X."/>
            <person name="Wang W."/>
            <person name="Lv Y."/>
            <person name="Sun Y."/>
            <person name="Ma L."/>
            <person name="Shen B."/>
            <person name="Zhu C."/>
        </authorList>
    </citation>
    <scope>NUCLEOTIDE SEQUENCE [LARGE SCALE GENOMIC DNA]</scope>
</reference>
<keyword evidence="2 8" id="KW-1003">Cell membrane</keyword>
<comment type="function">
    <text evidence="8">Gustatory receptor which mediates acceptance or avoidance behavior, depending on its substrates.</text>
</comment>
<evidence type="ECO:0000256" key="7">
    <source>
        <dbReference type="ARBA" id="ARBA00023224"/>
    </source>
</evidence>
<keyword evidence="6 8" id="KW-0675">Receptor</keyword>
<reference evidence="10" key="2">
    <citation type="submission" date="2020-05" db="UniProtKB">
        <authorList>
            <consortium name="EnsemblMetazoa"/>
        </authorList>
    </citation>
    <scope>IDENTIFICATION</scope>
</reference>
<gene>
    <name evidence="9" type="ORF">ZHAS_00019164</name>
</gene>
<evidence type="ECO:0000313" key="10">
    <source>
        <dbReference type="EnsemblMetazoa" id="ASIC019164-PA"/>
    </source>
</evidence>
<dbReference type="GO" id="GO:0005886">
    <property type="term" value="C:plasma membrane"/>
    <property type="evidence" value="ECO:0007669"/>
    <property type="project" value="UniProtKB-SubCell"/>
</dbReference>
<keyword evidence="3 8" id="KW-0812">Transmembrane</keyword>
<dbReference type="EMBL" id="ATLV01024255">
    <property type="status" value="NOT_ANNOTATED_CDS"/>
    <property type="molecule type" value="Genomic_DNA"/>
</dbReference>
<dbReference type="OrthoDB" id="6478931at2759"/>
<dbReference type="GO" id="GO:0008049">
    <property type="term" value="P:male courtship behavior"/>
    <property type="evidence" value="ECO:0007669"/>
    <property type="project" value="TreeGrafter"/>
</dbReference>
<keyword evidence="5 8" id="KW-0472">Membrane</keyword>
<dbReference type="Pfam" id="PF08395">
    <property type="entry name" value="7tm_7"/>
    <property type="match status" value="1"/>
</dbReference>
<dbReference type="GO" id="GO:0030424">
    <property type="term" value="C:axon"/>
    <property type="evidence" value="ECO:0007669"/>
    <property type="project" value="TreeGrafter"/>
</dbReference>
<feature type="transmembrane region" description="Helical" evidence="8">
    <location>
        <begin position="151"/>
        <end position="169"/>
    </location>
</feature>
<dbReference type="AlphaFoldDB" id="A0A084WLL2"/>
<organism evidence="9">
    <name type="scientific">Anopheles sinensis</name>
    <name type="common">Mosquito</name>
    <dbReference type="NCBI Taxonomy" id="74873"/>
    <lineage>
        <taxon>Eukaryota</taxon>
        <taxon>Metazoa</taxon>
        <taxon>Ecdysozoa</taxon>
        <taxon>Arthropoda</taxon>
        <taxon>Hexapoda</taxon>
        <taxon>Insecta</taxon>
        <taxon>Pterygota</taxon>
        <taxon>Neoptera</taxon>
        <taxon>Endopterygota</taxon>
        <taxon>Diptera</taxon>
        <taxon>Nematocera</taxon>
        <taxon>Culicoidea</taxon>
        <taxon>Culicidae</taxon>
        <taxon>Anophelinae</taxon>
        <taxon>Anopheles</taxon>
    </lineage>
</organism>
<comment type="caution">
    <text evidence="8">Lacks conserved residue(s) required for the propagation of feature annotation.</text>
</comment>
<evidence type="ECO:0000256" key="3">
    <source>
        <dbReference type="ARBA" id="ARBA00022692"/>
    </source>
</evidence>
<dbReference type="PANTHER" id="PTHR21143:SF134">
    <property type="entry name" value="GUSTATORY RECEPTOR"/>
    <property type="match status" value="1"/>
</dbReference>
<dbReference type="GO" id="GO:0007165">
    <property type="term" value="P:signal transduction"/>
    <property type="evidence" value="ECO:0007669"/>
    <property type="project" value="UniProtKB-KW"/>
</dbReference>
<evidence type="ECO:0000313" key="11">
    <source>
        <dbReference type="Proteomes" id="UP000030765"/>
    </source>
</evidence>
<comment type="subcellular location">
    <subcellularLocation>
        <location evidence="1 8">Cell membrane</location>
        <topology evidence="1 8">Multi-pass membrane protein</topology>
    </subcellularLocation>
</comment>
<feature type="transmembrane region" description="Helical" evidence="8">
    <location>
        <begin position="189"/>
        <end position="209"/>
    </location>
</feature>
<keyword evidence="4 8" id="KW-1133">Transmembrane helix</keyword>
<evidence type="ECO:0000256" key="2">
    <source>
        <dbReference type="ARBA" id="ARBA00022475"/>
    </source>
</evidence>
<dbReference type="GO" id="GO:0030425">
    <property type="term" value="C:dendrite"/>
    <property type="evidence" value="ECO:0007669"/>
    <property type="project" value="TreeGrafter"/>
</dbReference>
<feature type="transmembrane region" description="Helical" evidence="8">
    <location>
        <begin position="317"/>
        <end position="339"/>
    </location>
</feature>